<evidence type="ECO:0000256" key="3">
    <source>
        <dbReference type="ARBA" id="ARBA00022448"/>
    </source>
</evidence>
<sequence length="829" mass="93190">MAEASVPQPSNPLGDVEETQTLASLFAEGYRLYLLLESGKLATSDPEYQKKLSRGIQVLEDATKLVSSLGLFSVNEVVKEIPASNLKFLLLPMFLGWLTQNRPSNGPEERGELLYASEVYFKDFLQRCRDYEMVEAKDEEKEDKESRLPVDRREMKIRRYRARRSLEERLAEIRQRSKQRGTTDEDDADEGDLRELYETLLKRFIHVAEDELDSIDQERPLVEHMKRLKESGDGGGGGKTGESRRNRKPIQTVIICRNEEQKKVFGLGYPSRPTYTVEEFYEMRARDGAWQREGVMPSNVPTQEPASEDGDDDAERQRLQAMDEFKDNHRRGEGNRYNLVKVQPSWGNMPEPTPKKENLWASILEEVERKEQVRLPNCKRVLVLGDTESGKTTLIAKLQGNEDPKKGSGLEYTYINVRDDYRDDQTHLSVWIQDGDPAHSHLIRFALSADSFEHTLVLLTVSMSDPWLILDSLHRWASLLQDKIDDLKLPPDVWRGLQQKVVGRWKSYREPGDELDPALKTIAASSAEGERGMGGGSVDAVDDEPLPVGTLARNLGLDLIVVVTKTDAMLNLERSRDYKEEHWDFIQMHIREFCLQYGAALCYTSVKEDKNCDLLYKYLVHRIYGLQFRTPALVVEKDAVFIPSGWDSEKKIQILHENIHSFRPDEDFNDVIARPHPSTRKSALGPRNDPEVIVEDEQDFRARLLAAGQKGTSVAPAVQKTGERRTPQNTPKKMESVGKAPGSGPSADSEKVLSQFFNSLLSRKSGGSGQRSMTSLSSKGGSDESSVRSLDPSVELERLAQSVGKASMGGGGADNSGPSSGGPKSSTDC</sequence>
<evidence type="ECO:0000313" key="12">
    <source>
        <dbReference type="EMBL" id="CAD7223822.1"/>
    </source>
</evidence>
<dbReference type="SUPFAM" id="SSF52540">
    <property type="entry name" value="P-loop containing nucleoside triphosphate hydrolases"/>
    <property type="match status" value="1"/>
</dbReference>
<keyword evidence="6" id="KW-0547">Nucleotide-binding</keyword>
<keyword evidence="4" id="KW-0963">Cytoplasm</keyword>
<dbReference type="Gene3D" id="3.40.50.300">
    <property type="entry name" value="P-loop containing nucleotide triphosphate hydrolases"/>
    <property type="match status" value="1"/>
</dbReference>
<dbReference type="GO" id="GO:0005524">
    <property type="term" value="F:ATP binding"/>
    <property type="evidence" value="ECO:0007669"/>
    <property type="project" value="UniProtKB-KW"/>
</dbReference>
<organism evidence="12">
    <name type="scientific">Cyprideis torosa</name>
    <dbReference type="NCBI Taxonomy" id="163714"/>
    <lineage>
        <taxon>Eukaryota</taxon>
        <taxon>Metazoa</taxon>
        <taxon>Ecdysozoa</taxon>
        <taxon>Arthropoda</taxon>
        <taxon>Crustacea</taxon>
        <taxon>Oligostraca</taxon>
        <taxon>Ostracoda</taxon>
        <taxon>Podocopa</taxon>
        <taxon>Podocopida</taxon>
        <taxon>Cytherocopina</taxon>
        <taxon>Cytheroidea</taxon>
        <taxon>Cytherideidae</taxon>
        <taxon>Cyprideis</taxon>
    </lineage>
</organism>
<dbReference type="PANTHER" id="PTHR12688:SF0">
    <property type="entry name" value="DYNEIN LIGHT INTERMEDIATE CHAIN"/>
    <property type="match status" value="1"/>
</dbReference>
<feature type="region of interest" description="Disordered" evidence="11">
    <location>
        <begin position="227"/>
        <end position="248"/>
    </location>
</feature>
<dbReference type="InterPro" id="IPR027417">
    <property type="entry name" value="P-loop_NTPase"/>
</dbReference>
<keyword evidence="8" id="KW-0243">Dynein</keyword>
<dbReference type="PANTHER" id="PTHR12688">
    <property type="entry name" value="DYNEIN LIGHT INTERMEDIATE CHAIN"/>
    <property type="match status" value="1"/>
</dbReference>
<proteinExistence type="inferred from homology"/>
<keyword evidence="7" id="KW-0067">ATP-binding</keyword>
<dbReference type="Pfam" id="PF04177">
    <property type="entry name" value="TAP42"/>
    <property type="match status" value="1"/>
</dbReference>
<comment type="subcellular location">
    <subcellularLocation>
        <location evidence="1">Cytoplasm</location>
        <location evidence="1">Cytoskeleton</location>
    </subcellularLocation>
</comment>
<dbReference type="AlphaFoldDB" id="A0A7R8W305"/>
<dbReference type="GO" id="GO:0009966">
    <property type="term" value="P:regulation of signal transduction"/>
    <property type="evidence" value="ECO:0007669"/>
    <property type="project" value="InterPro"/>
</dbReference>
<keyword evidence="5" id="KW-0493">Microtubule</keyword>
<dbReference type="InterPro" id="IPR038511">
    <property type="entry name" value="TAP42/TAP46-like_sf"/>
</dbReference>
<dbReference type="InterPro" id="IPR008467">
    <property type="entry name" value="Dynein1_light_intermed_chain"/>
</dbReference>
<dbReference type="GO" id="GO:0005813">
    <property type="term" value="C:centrosome"/>
    <property type="evidence" value="ECO:0007669"/>
    <property type="project" value="TreeGrafter"/>
</dbReference>
<evidence type="ECO:0000256" key="6">
    <source>
        <dbReference type="ARBA" id="ARBA00022741"/>
    </source>
</evidence>
<keyword evidence="10" id="KW-0206">Cytoskeleton</keyword>
<feature type="region of interest" description="Disordered" evidence="11">
    <location>
        <begin position="762"/>
        <end position="829"/>
    </location>
</feature>
<accession>A0A7R8W305</accession>
<protein>
    <submittedName>
        <fullName evidence="12">Uncharacterized protein</fullName>
    </submittedName>
</protein>
<feature type="compositionally biased region" description="Basic and acidic residues" evidence="11">
    <location>
        <begin position="721"/>
        <end position="736"/>
    </location>
</feature>
<dbReference type="InterPro" id="IPR007304">
    <property type="entry name" value="TAP46-like"/>
</dbReference>
<feature type="region of interest" description="Disordered" evidence="11">
    <location>
        <begin position="668"/>
        <end position="690"/>
    </location>
</feature>
<dbReference type="Pfam" id="PF05783">
    <property type="entry name" value="DLIC"/>
    <property type="match status" value="1"/>
</dbReference>
<evidence type="ECO:0000256" key="11">
    <source>
        <dbReference type="SAM" id="MobiDB-lite"/>
    </source>
</evidence>
<evidence type="ECO:0000256" key="5">
    <source>
        <dbReference type="ARBA" id="ARBA00022701"/>
    </source>
</evidence>
<gene>
    <name evidence="12" type="ORF">CTOB1V02_LOCUS1799</name>
</gene>
<dbReference type="InterPro" id="IPR022780">
    <property type="entry name" value="Dynein_light_int_chain"/>
</dbReference>
<evidence type="ECO:0000256" key="10">
    <source>
        <dbReference type="ARBA" id="ARBA00023212"/>
    </source>
</evidence>
<evidence type="ECO:0000256" key="7">
    <source>
        <dbReference type="ARBA" id="ARBA00022840"/>
    </source>
</evidence>
<comment type="similarity">
    <text evidence="2">Belongs to the dynein light intermediate chain family.</text>
</comment>
<evidence type="ECO:0000256" key="1">
    <source>
        <dbReference type="ARBA" id="ARBA00004245"/>
    </source>
</evidence>
<dbReference type="GO" id="GO:0005868">
    <property type="term" value="C:cytoplasmic dynein complex"/>
    <property type="evidence" value="ECO:0007669"/>
    <property type="project" value="InterPro"/>
</dbReference>
<dbReference type="EMBL" id="OB660261">
    <property type="protein sequence ID" value="CAD7223822.1"/>
    <property type="molecule type" value="Genomic_DNA"/>
</dbReference>
<reference evidence="12" key="1">
    <citation type="submission" date="2020-11" db="EMBL/GenBank/DDBJ databases">
        <authorList>
            <person name="Tran Van P."/>
        </authorList>
    </citation>
    <scope>NUCLEOTIDE SEQUENCE</scope>
</reference>
<evidence type="ECO:0000256" key="4">
    <source>
        <dbReference type="ARBA" id="ARBA00022490"/>
    </source>
</evidence>
<evidence type="ECO:0000256" key="9">
    <source>
        <dbReference type="ARBA" id="ARBA00023175"/>
    </source>
</evidence>
<dbReference type="Gene3D" id="1.25.40.540">
    <property type="entry name" value="TAP42-like family"/>
    <property type="match status" value="1"/>
</dbReference>
<dbReference type="GO" id="GO:0007018">
    <property type="term" value="P:microtubule-based movement"/>
    <property type="evidence" value="ECO:0007669"/>
    <property type="project" value="InterPro"/>
</dbReference>
<feature type="region of interest" description="Disordered" evidence="11">
    <location>
        <begin position="711"/>
        <end position="750"/>
    </location>
</feature>
<keyword evidence="9" id="KW-0505">Motor protein</keyword>
<evidence type="ECO:0000256" key="8">
    <source>
        <dbReference type="ARBA" id="ARBA00023017"/>
    </source>
</evidence>
<name>A0A7R8W305_9CRUS</name>
<keyword evidence="3" id="KW-0813">Transport</keyword>
<evidence type="ECO:0000256" key="2">
    <source>
        <dbReference type="ARBA" id="ARBA00006831"/>
    </source>
</evidence>
<dbReference type="GO" id="GO:0000226">
    <property type="term" value="P:microtubule cytoskeleton organization"/>
    <property type="evidence" value="ECO:0007669"/>
    <property type="project" value="TreeGrafter"/>
</dbReference>
<dbReference type="GO" id="GO:0045504">
    <property type="term" value="F:dynein heavy chain binding"/>
    <property type="evidence" value="ECO:0007669"/>
    <property type="project" value="TreeGrafter"/>
</dbReference>
<dbReference type="GO" id="GO:0005874">
    <property type="term" value="C:microtubule"/>
    <property type="evidence" value="ECO:0007669"/>
    <property type="project" value="UniProtKB-KW"/>
</dbReference>
<feature type="compositionally biased region" description="Low complexity" evidence="11">
    <location>
        <begin position="816"/>
        <end position="829"/>
    </location>
</feature>
<dbReference type="OrthoDB" id="27603at2759"/>
<feature type="region of interest" description="Disordered" evidence="11">
    <location>
        <begin position="295"/>
        <end position="315"/>
    </location>
</feature>